<name>A0ABU0JFU1_9HYPH</name>
<dbReference type="Pfam" id="PF01261">
    <property type="entry name" value="AP_endonuc_2"/>
    <property type="match status" value="1"/>
</dbReference>
<protein>
    <submittedName>
        <fullName evidence="2">Inosose dehydratase</fullName>
        <ecNumber evidence="2">4.2.1.44</ecNumber>
    </submittedName>
</protein>
<evidence type="ECO:0000259" key="1">
    <source>
        <dbReference type="Pfam" id="PF01261"/>
    </source>
</evidence>
<keyword evidence="2" id="KW-0456">Lyase</keyword>
<feature type="domain" description="Xylose isomerase-like TIM barrel" evidence="1">
    <location>
        <begin position="42"/>
        <end position="272"/>
    </location>
</feature>
<gene>
    <name evidence="2" type="ORF">QO011_006185</name>
</gene>
<dbReference type="Gene3D" id="3.20.20.150">
    <property type="entry name" value="Divalent-metal-dependent TIM barrel enzymes"/>
    <property type="match status" value="1"/>
</dbReference>
<dbReference type="SUPFAM" id="SSF51658">
    <property type="entry name" value="Xylose isomerase-like"/>
    <property type="match status" value="1"/>
</dbReference>
<dbReference type="InterPro" id="IPR036237">
    <property type="entry name" value="Xyl_isomerase-like_sf"/>
</dbReference>
<dbReference type="InterPro" id="IPR013022">
    <property type="entry name" value="Xyl_isomerase-like_TIM-brl"/>
</dbReference>
<sequence>MSRWRLAYHANCWGPLGGNAVGVTSITQLTYRTFGDMARAAREIAAAGYEGIELFDGNLLDGEGDGFRDLRTALEATGLRLVSTYSGANFVFGEILEEELARIERAARAAAALGAEHLVVGGGAKRARGLAGGDFDALARGLDRVVALARAHGLNAHYHPHLSTIVERPDEVRRIFGKTGIGFCPDTAHLAAAGGVPAEMVREHAGRISYVHLKGWRRDPFAFTPVDEGDCDNAAVLQALAEIGYRGWITNELDSWPDPAEGARRGHAFVKARMPAD</sequence>
<comment type="caution">
    <text evidence="2">The sequence shown here is derived from an EMBL/GenBank/DDBJ whole genome shotgun (WGS) entry which is preliminary data.</text>
</comment>
<dbReference type="PANTHER" id="PTHR12110">
    <property type="entry name" value="HYDROXYPYRUVATE ISOMERASE"/>
    <property type="match status" value="1"/>
</dbReference>
<dbReference type="EMBL" id="JAUSVX010000015">
    <property type="protein sequence ID" value="MDQ0473151.1"/>
    <property type="molecule type" value="Genomic_DNA"/>
</dbReference>
<evidence type="ECO:0000313" key="3">
    <source>
        <dbReference type="Proteomes" id="UP001242480"/>
    </source>
</evidence>
<evidence type="ECO:0000313" key="2">
    <source>
        <dbReference type="EMBL" id="MDQ0473151.1"/>
    </source>
</evidence>
<keyword evidence="3" id="KW-1185">Reference proteome</keyword>
<dbReference type="PANTHER" id="PTHR12110:SF41">
    <property type="entry name" value="INOSOSE DEHYDRATASE"/>
    <property type="match status" value="1"/>
</dbReference>
<dbReference type="GO" id="GO:0050114">
    <property type="term" value="F:myo-inosose-2 dehydratase activity"/>
    <property type="evidence" value="ECO:0007669"/>
    <property type="project" value="UniProtKB-EC"/>
</dbReference>
<organism evidence="2 3">
    <name type="scientific">Labrys wisconsinensis</name>
    <dbReference type="NCBI Taxonomy" id="425677"/>
    <lineage>
        <taxon>Bacteria</taxon>
        <taxon>Pseudomonadati</taxon>
        <taxon>Pseudomonadota</taxon>
        <taxon>Alphaproteobacteria</taxon>
        <taxon>Hyphomicrobiales</taxon>
        <taxon>Xanthobacteraceae</taxon>
        <taxon>Labrys</taxon>
    </lineage>
</organism>
<dbReference type="InterPro" id="IPR050312">
    <property type="entry name" value="IolE/XylAMocC-like"/>
</dbReference>
<reference evidence="2 3" key="1">
    <citation type="submission" date="2023-07" db="EMBL/GenBank/DDBJ databases">
        <title>Genomic Encyclopedia of Type Strains, Phase IV (KMG-IV): sequencing the most valuable type-strain genomes for metagenomic binning, comparative biology and taxonomic classification.</title>
        <authorList>
            <person name="Goeker M."/>
        </authorList>
    </citation>
    <scope>NUCLEOTIDE SEQUENCE [LARGE SCALE GENOMIC DNA]</scope>
    <source>
        <strain evidence="2 3">DSM 19619</strain>
    </source>
</reference>
<proteinExistence type="predicted"/>
<dbReference type="Proteomes" id="UP001242480">
    <property type="component" value="Unassembled WGS sequence"/>
</dbReference>
<accession>A0ABU0JFU1</accession>
<dbReference type="RefSeq" id="WP_307281027.1">
    <property type="nucleotide sequence ID" value="NZ_JAUSVX010000015.1"/>
</dbReference>
<dbReference type="EC" id="4.2.1.44" evidence="2"/>